<feature type="domain" description="Tyr recombinase" evidence="5">
    <location>
        <begin position="165"/>
        <end position="341"/>
    </location>
</feature>
<evidence type="ECO:0000259" key="6">
    <source>
        <dbReference type="PROSITE" id="PS51900"/>
    </source>
</evidence>
<evidence type="ECO:0000256" key="4">
    <source>
        <dbReference type="PROSITE-ProRule" id="PRU01248"/>
    </source>
</evidence>
<evidence type="ECO:0000313" key="8">
    <source>
        <dbReference type="Proteomes" id="UP000194761"/>
    </source>
</evidence>
<dbReference type="Gene3D" id="1.10.443.10">
    <property type="entry name" value="Intergrase catalytic core"/>
    <property type="match status" value="1"/>
</dbReference>
<evidence type="ECO:0000259" key="5">
    <source>
        <dbReference type="PROSITE" id="PS51898"/>
    </source>
</evidence>
<evidence type="ECO:0000256" key="1">
    <source>
        <dbReference type="ARBA" id="ARBA00022908"/>
    </source>
</evidence>
<keyword evidence="3" id="KW-0233">DNA recombination</keyword>
<dbReference type="RefSeq" id="WP_086571091.1">
    <property type="nucleotide sequence ID" value="NZ_NGFP01000039.1"/>
</dbReference>
<evidence type="ECO:0000256" key="3">
    <source>
        <dbReference type="ARBA" id="ARBA00023172"/>
    </source>
</evidence>
<dbReference type="Pfam" id="PF00589">
    <property type="entry name" value="Phage_integrase"/>
    <property type="match status" value="1"/>
</dbReference>
<comment type="caution">
    <text evidence="7">The sequence shown here is derived from an EMBL/GenBank/DDBJ whole genome shotgun (WGS) entry which is preliminary data.</text>
</comment>
<protein>
    <recommendedName>
        <fullName evidence="9">Integrase</fullName>
    </recommendedName>
</protein>
<dbReference type="Gene3D" id="1.10.150.130">
    <property type="match status" value="1"/>
</dbReference>
<dbReference type="InterPro" id="IPR004107">
    <property type="entry name" value="Integrase_SAM-like_N"/>
</dbReference>
<dbReference type="Pfam" id="PF02899">
    <property type="entry name" value="Phage_int_SAM_1"/>
    <property type="match status" value="1"/>
</dbReference>
<dbReference type="GO" id="GO:0015074">
    <property type="term" value="P:DNA integration"/>
    <property type="evidence" value="ECO:0007669"/>
    <property type="project" value="UniProtKB-KW"/>
</dbReference>
<feature type="domain" description="Core-binding (CB)" evidence="6">
    <location>
        <begin position="49"/>
        <end position="143"/>
    </location>
</feature>
<dbReference type="GO" id="GO:0003677">
    <property type="term" value="F:DNA binding"/>
    <property type="evidence" value="ECO:0007669"/>
    <property type="project" value="UniProtKB-UniRule"/>
</dbReference>
<name>A0A243RQQ9_9ACTN</name>
<reference evidence="7 8" key="1">
    <citation type="submission" date="2017-05" db="EMBL/GenBank/DDBJ databases">
        <title>Biotechnological potential of actinobacteria isolated from South African environments.</title>
        <authorList>
            <person name="Le Roes-Hill M."/>
            <person name="Prins A."/>
            <person name="Durrell K.A."/>
        </authorList>
    </citation>
    <scope>NUCLEOTIDE SEQUENCE [LARGE SCALE GENOMIC DNA]</scope>
    <source>
        <strain evidence="7">M26</strain>
    </source>
</reference>
<dbReference type="InterPro" id="IPR010998">
    <property type="entry name" value="Integrase_recombinase_N"/>
</dbReference>
<keyword evidence="2 4" id="KW-0238">DNA-binding</keyword>
<keyword evidence="8" id="KW-1185">Reference proteome</keyword>
<keyword evidence="1" id="KW-0229">DNA integration</keyword>
<dbReference type="PANTHER" id="PTHR30349">
    <property type="entry name" value="PHAGE INTEGRASE-RELATED"/>
    <property type="match status" value="1"/>
</dbReference>
<dbReference type="PANTHER" id="PTHR30349:SF81">
    <property type="entry name" value="TYROSINE RECOMBINASE XERC"/>
    <property type="match status" value="1"/>
</dbReference>
<dbReference type="InterPro" id="IPR044068">
    <property type="entry name" value="CB"/>
</dbReference>
<dbReference type="EMBL" id="NGFP01000039">
    <property type="protein sequence ID" value="OUC97363.1"/>
    <property type="molecule type" value="Genomic_DNA"/>
</dbReference>
<dbReference type="GO" id="GO:0006310">
    <property type="term" value="P:DNA recombination"/>
    <property type="evidence" value="ECO:0007669"/>
    <property type="project" value="UniProtKB-KW"/>
</dbReference>
<accession>A0A243RQQ9</accession>
<dbReference type="SUPFAM" id="SSF56349">
    <property type="entry name" value="DNA breaking-rejoining enzymes"/>
    <property type="match status" value="1"/>
</dbReference>
<gene>
    <name evidence="7" type="ORF">CA984_11440</name>
</gene>
<evidence type="ECO:0000313" key="7">
    <source>
        <dbReference type="EMBL" id="OUC97363.1"/>
    </source>
</evidence>
<dbReference type="InterPro" id="IPR011010">
    <property type="entry name" value="DNA_brk_join_enz"/>
</dbReference>
<dbReference type="InterPro" id="IPR050090">
    <property type="entry name" value="Tyrosine_recombinase_XerCD"/>
</dbReference>
<dbReference type="InterPro" id="IPR002104">
    <property type="entry name" value="Integrase_catalytic"/>
</dbReference>
<dbReference type="AlphaFoldDB" id="A0A243RQQ9"/>
<evidence type="ECO:0008006" key="9">
    <source>
        <dbReference type="Google" id="ProtNLM"/>
    </source>
</evidence>
<organism evidence="7 8">
    <name type="scientific">Streptosporangium minutum</name>
    <dbReference type="NCBI Taxonomy" id="569862"/>
    <lineage>
        <taxon>Bacteria</taxon>
        <taxon>Bacillati</taxon>
        <taxon>Actinomycetota</taxon>
        <taxon>Actinomycetes</taxon>
        <taxon>Streptosporangiales</taxon>
        <taxon>Streptosporangiaceae</taxon>
        <taxon>Streptosporangium</taxon>
    </lineage>
</organism>
<dbReference type="Proteomes" id="UP000194761">
    <property type="component" value="Unassembled WGS sequence"/>
</dbReference>
<dbReference type="PROSITE" id="PS51898">
    <property type="entry name" value="TYR_RECOMBINASE"/>
    <property type="match status" value="1"/>
</dbReference>
<proteinExistence type="predicted"/>
<dbReference type="PROSITE" id="PS51900">
    <property type="entry name" value="CB"/>
    <property type="match status" value="1"/>
</dbReference>
<dbReference type="InterPro" id="IPR013762">
    <property type="entry name" value="Integrase-like_cat_sf"/>
</dbReference>
<sequence>MMAAVDLRAGTVDRPHSGVRRWLTDAERAHLSEPQAARLSLARSIGEDSPAAGPVETWLNTIDSNNTRAAYATDVRAFIEWLRERHGITADDAPVNLLAVTMDVVAAYADAMREMTGRYGKPLSATTRARRLSSLSALYKHLAARAVVPANPVRELERPKVSHDGKTPARDTSEMGRLIQAAENSPRDLALVLLLYVSAFRVTEVCRARAEHLIREGGRTLLVVPTKGGKSRTEPLDPAVVEVLELAMDGRTTGSLLLSDNGQTLARHHVPPILRRLAKAAGLDNPDAVRPHVMRTSAATAWLESGQPLQRVQHKLKHASSTTTERYHRRSRGVAEDAALSAALVAELPLGDVLAHLRSEHASPAAEGTTR</sequence>
<evidence type="ECO:0000256" key="2">
    <source>
        <dbReference type="ARBA" id="ARBA00023125"/>
    </source>
</evidence>